<dbReference type="InterPro" id="IPR020018">
    <property type="entry name" value="Motility-assoc_lipoprot_GldH"/>
</dbReference>
<evidence type="ECO:0000313" key="2">
    <source>
        <dbReference type="EMBL" id="SHE48742.1"/>
    </source>
</evidence>
<sequence>MLKSLGVFLLVIFMVSCNKQTVKSDYSPTQNGRWNKDSVVKFSFQELDTLQKYNMFINLRNDGTYPYSNLFLIAELKFPNGDAVRDTLEYEMAKPDGQWLGTGYGSLKENKLWYKENVVFPSSGVYTLEISHAMRKNGQVDGIVELEGITDVGYLIEKSN</sequence>
<evidence type="ECO:0000256" key="1">
    <source>
        <dbReference type="SAM" id="SignalP"/>
    </source>
</evidence>
<feature type="signal peptide" evidence="1">
    <location>
        <begin position="1"/>
        <end position="19"/>
    </location>
</feature>
<gene>
    <name evidence="2" type="ORF">SAMN03080594_101402</name>
</gene>
<dbReference type="OrthoDB" id="982482at2"/>
<feature type="chain" id="PRO_5012002207" evidence="1">
    <location>
        <begin position="20"/>
        <end position="160"/>
    </location>
</feature>
<protein>
    <submittedName>
        <fullName evidence="2">Gliding motility-associated lipoprotein GldH</fullName>
    </submittedName>
</protein>
<keyword evidence="2" id="KW-0449">Lipoprotein</keyword>
<dbReference type="AlphaFoldDB" id="A0A1M4TWC3"/>
<name>A0A1M4TWC3_9FLAO</name>
<proteinExistence type="predicted"/>
<dbReference type="RefSeq" id="WP_072860058.1">
    <property type="nucleotide sequence ID" value="NZ_FQUX01000001.1"/>
</dbReference>
<organism evidence="2 3">
    <name type="scientific">Arenibacter palladensis</name>
    <dbReference type="NCBI Taxonomy" id="237373"/>
    <lineage>
        <taxon>Bacteria</taxon>
        <taxon>Pseudomonadati</taxon>
        <taxon>Bacteroidota</taxon>
        <taxon>Flavobacteriia</taxon>
        <taxon>Flavobacteriales</taxon>
        <taxon>Flavobacteriaceae</taxon>
        <taxon>Arenibacter</taxon>
    </lineage>
</organism>
<dbReference type="NCBIfam" id="TIGR03511">
    <property type="entry name" value="GldH_lipo"/>
    <property type="match status" value="1"/>
</dbReference>
<evidence type="ECO:0000313" key="3">
    <source>
        <dbReference type="Proteomes" id="UP000184406"/>
    </source>
</evidence>
<dbReference type="PROSITE" id="PS51257">
    <property type="entry name" value="PROKAR_LIPOPROTEIN"/>
    <property type="match status" value="1"/>
</dbReference>
<accession>A0A1M4TWC3</accession>
<dbReference type="Pfam" id="PF14109">
    <property type="entry name" value="GldH_lipo"/>
    <property type="match status" value="1"/>
</dbReference>
<keyword evidence="3" id="KW-1185">Reference proteome</keyword>
<dbReference type="EMBL" id="FQUX01000001">
    <property type="protein sequence ID" value="SHE48742.1"/>
    <property type="molecule type" value="Genomic_DNA"/>
</dbReference>
<reference evidence="3" key="1">
    <citation type="submission" date="2016-11" db="EMBL/GenBank/DDBJ databases">
        <authorList>
            <person name="Varghese N."/>
            <person name="Submissions S."/>
        </authorList>
    </citation>
    <scope>NUCLEOTIDE SEQUENCE [LARGE SCALE GENOMIC DNA]</scope>
    <source>
        <strain evidence="3">DSM 17539</strain>
    </source>
</reference>
<dbReference type="Proteomes" id="UP000184406">
    <property type="component" value="Unassembled WGS sequence"/>
</dbReference>
<keyword evidence="1" id="KW-0732">Signal</keyword>